<dbReference type="InterPro" id="IPR036188">
    <property type="entry name" value="FAD/NAD-bd_sf"/>
</dbReference>
<evidence type="ECO:0000256" key="1">
    <source>
        <dbReference type="ARBA" id="ARBA00023002"/>
    </source>
</evidence>
<name>A0ABQ6MW49_9STRA</name>
<feature type="domain" description="FAD dependent oxidoreductase" evidence="3">
    <location>
        <begin position="9"/>
        <end position="365"/>
    </location>
</feature>
<reference evidence="4 5" key="1">
    <citation type="journal article" date="2023" name="Commun. Biol.">
        <title>Genome analysis of Parmales, the sister group of diatoms, reveals the evolutionary specialization of diatoms from phago-mixotrophs to photoautotrophs.</title>
        <authorList>
            <person name="Ban H."/>
            <person name="Sato S."/>
            <person name="Yoshikawa S."/>
            <person name="Yamada K."/>
            <person name="Nakamura Y."/>
            <person name="Ichinomiya M."/>
            <person name="Sato N."/>
            <person name="Blanc-Mathieu R."/>
            <person name="Endo H."/>
            <person name="Kuwata A."/>
            <person name="Ogata H."/>
        </authorList>
    </citation>
    <scope>NUCLEOTIDE SEQUENCE [LARGE SCALE GENOMIC DNA]</scope>
</reference>
<gene>
    <name evidence="4" type="ORF">TeGR_g12693</name>
</gene>
<evidence type="ECO:0000313" key="4">
    <source>
        <dbReference type="EMBL" id="GMI34706.1"/>
    </source>
</evidence>
<feature type="region of interest" description="Disordered" evidence="2">
    <location>
        <begin position="389"/>
        <end position="417"/>
    </location>
</feature>
<dbReference type="InterPro" id="IPR006076">
    <property type="entry name" value="FAD-dep_OxRdtase"/>
</dbReference>
<keyword evidence="1" id="KW-0560">Oxidoreductase</keyword>
<protein>
    <recommendedName>
        <fullName evidence="3">FAD dependent oxidoreductase domain-containing protein</fullName>
    </recommendedName>
</protein>
<sequence>MSTPFFSHAIIGGGLLGSSVAYHLSRISKNASIAVLERGSSLDWAAHGNTRYSTGLITSSHASEAGRFMVGQTFADLEDLKGLGFDANFRRVGCVEVGLSLTPSSPPLGPLGNILHFEGWHKAFADPSKPASFDDFLVSEQFARDGCVSPTDLAACYRNAARKMNPALDVRFDSDVVAMEGEDMVELTTADGSKIRAGTVINAAGAWVNSAAGAPAASSVPVGLMRADYWMMRAPRPIPASTPLLTLPGAYIKPGGGDRVEIGTYRDEQVVYGHADEPADQEDNEVESIMCKLELLKTFIPDIEEYAPVHYTSAKTTYTPDGMPVLGRVGGGTGGVDSGGGVFAVSGCNGYGVTWSGGLGRIVAEAVLGVKNVPAELDAGRYEGWTEEEVKKGAAEKRRTKFGVWPPEEQGGVSANA</sequence>
<evidence type="ECO:0000259" key="3">
    <source>
        <dbReference type="Pfam" id="PF01266"/>
    </source>
</evidence>
<comment type="caution">
    <text evidence="4">The sequence shown here is derived from an EMBL/GenBank/DDBJ whole genome shotgun (WGS) entry which is preliminary data.</text>
</comment>
<dbReference type="Pfam" id="PF01266">
    <property type="entry name" value="DAO"/>
    <property type="match status" value="1"/>
</dbReference>
<evidence type="ECO:0000256" key="2">
    <source>
        <dbReference type="SAM" id="MobiDB-lite"/>
    </source>
</evidence>
<organism evidence="4 5">
    <name type="scientific">Tetraparma gracilis</name>
    <dbReference type="NCBI Taxonomy" id="2962635"/>
    <lineage>
        <taxon>Eukaryota</taxon>
        <taxon>Sar</taxon>
        <taxon>Stramenopiles</taxon>
        <taxon>Ochrophyta</taxon>
        <taxon>Bolidophyceae</taxon>
        <taxon>Parmales</taxon>
        <taxon>Triparmaceae</taxon>
        <taxon>Tetraparma</taxon>
    </lineage>
</organism>
<dbReference type="Gene3D" id="3.30.9.10">
    <property type="entry name" value="D-Amino Acid Oxidase, subunit A, domain 2"/>
    <property type="match status" value="1"/>
</dbReference>
<dbReference type="Gene3D" id="3.50.50.60">
    <property type="entry name" value="FAD/NAD(P)-binding domain"/>
    <property type="match status" value="2"/>
</dbReference>
<keyword evidence="5" id="KW-1185">Reference proteome</keyword>
<dbReference type="EMBL" id="BRYB01003326">
    <property type="protein sequence ID" value="GMI34706.1"/>
    <property type="molecule type" value="Genomic_DNA"/>
</dbReference>
<dbReference type="PANTHER" id="PTHR13847">
    <property type="entry name" value="SARCOSINE DEHYDROGENASE-RELATED"/>
    <property type="match status" value="1"/>
</dbReference>
<evidence type="ECO:0000313" key="5">
    <source>
        <dbReference type="Proteomes" id="UP001165060"/>
    </source>
</evidence>
<accession>A0ABQ6MW49</accession>
<dbReference type="SUPFAM" id="SSF51905">
    <property type="entry name" value="FAD/NAD(P)-binding domain"/>
    <property type="match status" value="1"/>
</dbReference>
<dbReference type="Proteomes" id="UP001165060">
    <property type="component" value="Unassembled WGS sequence"/>
</dbReference>
<proteinExistence type="predicted"/>
<dbReference type="PANTHER" id="PTHR13847:SF289">
    <property type="entry name" value="GLYCINE OXIDASE"/>
    <property type="match status" value="1"/>
</dbReference>